<dbReference type="Gene3D" id="2.160.20.80">
    <property type="entry name" value="E3 ubiquitin-protein ligase SopA"/>
    <property type="match status" value="1"/>
</dbReference>
<dbReference type="RefSeq" id="WP_156614763.1">
    <property type="nucleotide sequence ID" value="NZ_WPHR01000007.1"/>
</dbReference>
<evidence type="ECO:0000313" key="3">
    <source>
        <dbReference type="Proteomes" id="UP000477951"/>
    </source>
</evidence>
<organism evidence="2 3">
    <name type="scientific">Agrobacterium vitis</name>
    <name type="common">Rhizobium vitis</name>
    <dbReference type="NCBI Taxonomy" id="373"/>
    <lineage>
        <taxon>Bacteria</taxon>
        <taxon>Pseudomonadati</taxon>
        <taxon>Pseudomonadota</taxon>
        <taxon>Alphaproteobacteria</taxon>
        <taxon>Hyphomicrobiales</taxon>
        <taxon>Rhizobiaceae</taxon>
        <taxon>Rhizobium/Agrobacterium group</taxon>
        <taxon>Agrobacterium</taxon>
    </lineage>
</organism>
<reference evidence="2 3" key="1">
    <citation type="submission" date="2019-12" db="EMBL/GenBank/DDBJ databases">
        <title>Whole-genome sequencing of Allorhizobium vitis.</title>
        <authorList>
            <person name="Gan H.M."/>
            <person name="Szegedi E."/>
            <person name="Burr T."/>
            <person name="Savka M.A."/>
        </authorList>
    </citation>
    <scope>NUCLEOTIDE SEQUENCE [LARGE SCALE GENOMIC DNA]</scope>
    <source>
        <strain evidence="2 3">CG516</strain>
    </source>
</reference>
<feature type="transmembrane region" description="Helical" evidence="1">
    <location>
        <begin position="41"/>
        <end position="61"/>
    </location>
</feature>
<name>A0A6L6VCC2_AGRVI</name>
<comment type="caution">
    <text evidence="2">The sequence shown here is derived from an EMBL/GenBank/DDBJ whole genome shotgun (WGS) entry which is preliminary data.</text>
</comment>
<dbReference type="EMBL" id="WPHR01000007">
    <property type="protein sequence ID" value="MUZ73326.1"/>
    <property type="molecule type" value="Genomic_DNA"/>
</dbReference>
<evidence type="ECO:0000313" key="2">
    <source>
        <dbReference type="EMBL" id="MUZ73326.1"/>
    </source>
</evidence>
<sequence length="318" mass="36195">MMFVSKIRRRLRRGWKLLLVFLSAWSARMHGLITYRRRKRAGWQLVILCVFSFFTIAYTFGRDFTEWSNTSAGQQALSRWFGGKSLFDLVSSAVTMISAIVAGFLAFRSYETNRRAAIANRYQKGVELLAASEDSSKLGGIELLSIAAAEAPKEYQVPVIRTLRQFLQERCSPKIRAILTEVPATEVAADTDFVVMSSLSAIARTDVRHRWMLRHYDDDGLPLYGICLDQMHFIHLNFSKLRFVEAILGDVIFESCTFHETLMNIRCTGEIIFKDCTFTNTEIVTVDIIGNQLDDAKSFIRMSGSQRALLSRINGSWI</sequence>
<keyword evidence="1" id="KW-1133">Transmembrane helix</keyword>
<keyword evidence="1" id="KW-0812">Transmembrane</keyword>
<gene>
    <name evidence="2" type="ORF">GOZ90_11600</name>
</gene>
<dbReference type="AlphaFoldDB" id="A0A6L6VCC2"/>
<evidence type="ECO:0000256" key="1">
    <source>
        <dbReference type="SAM" id="Phobius"/>
    </source>
</evidence>
<dbReference type="SUPFAM" id="SSF141571">
    <property type="entry name" value="Pentapeptide repeat-like"/>
    <property type="match status" value="1"/>
</dbReference>
<proteinExistence type="predicted"/>
<dbReference type="Proteomes" id="UP000477951">
    <property type="component" value="Unassembled WGS sequence"/>
</dbReference>
<accession>A0A6L6VCC2</accession>
<protein>
    <recommendedName>
        <fullName evidence="4">Pentapeptide repeat-containing protein</fullName>
    </recommendedName>
</protein>
<feature type="transmembrane region" description="Helical" evidence="1">
    <location>
        <begin position="86"/>
        <end position="107"/>
    </location>
</feature>
<keyword evidence="1" id="KW-0472">Membrane</keyword>
<evidence type="ECO:0008006" key="4">
    <source>
        <dbReference type="Google" id="ProtNLM"/>
    </source>
</evidence>